<feature type="domain" description="CHAD" evidence="2">
    <location>
        <begin position="239"/>
        <end position="530"/>
    </location>
</feature>
<dbReference type="SMART" id="SM01118">
    <property type="entry name" value="CYTH"/>
    <property type="match status" value="1"/>
</dbReference>
<evidence type="ECO:0000259" key="1">
    <source>
        <dbReference type="PROSITE" id="PS51707"/>
    </source>
</evidence>
<gene>
    <name evidence="3" type="ordered locus">CLDAP_13810</name>
</gene>
<dbReference type="HOGENOM" id="CLU_040400_3_1_0"/>
<evidence type="ECO:0000313" key="3">
    <source>
        <dbReference type="EMBL" id="BAL99420.1"/>
    </source>
</evidence>
<dbReference type="AlphaFoldDB" id="I0I2D3"/>
<dbReference type="OrthoDB" id="3034217at2"/>
<keyword evidence="4" id="KW-1185">Reference proteome</keyword>
<dbReference type="eggNOG" id="COG3025">
    <property type="taxonomic scope" value="Bacteria"/>
</dbReference>
<protein>
    <recommendedName>
        <fullName evidence="5">CHAD domain-containing protein</fullName>
    </recommendedName>
</protein>
<evidence type="ECO:0008006" key="5">
    <source>
        <dbReference type="Google" id="ProtNLM"/>
    </source>
</evidence>
<dbReference type="KEGG" id="cap:CLDAP_13810"/>
<evidence type="ECO:0000259" key="2">
    <source>
        <dbReference type="PROSITE" id="PS51708"/>
    </source>
</evidence>
<dbReference type="PROSITE" id="PS51707">
    <property type="entry name" value="CYTH"/>
    <property type="match status" value="1"/>
</dbReference>
<accession>I0I2D3</accession>
<dbReference type="Proteomes" id="UP000007880">
    <property type="component" value="Chromosome"/>
</dbReference>
<dbReference type="Gene3D" id="1.40.20.10">
    <property type="entry name" value="CHAD domain"/>
    <property type="match status" value="1"/>
</dbReference>
<organism evidence="3 4">
    <name type="scientific">Caldilinea aerophila (strain DSM 14535 / JCM 11387 / NBRC 104270 / STL-6-O1)</name>
    <dbReference type="NCBI Taxonomy" id="926550"/>
    <lineage>
        <taxon>Bacteria</taxon>
        <taxon>Bacillati</taxon>
        <taxon>Chloroflexota</taxon>
        <taxon>Caldilineae</taxon>
        <taxon>Caldilineales</taxon>
        <taxon>Caldilineaceae</taxon>
        <taxon>Caldilinea</taxon>
    </lineage>
</organism>
<dbReference type="PROSITE" id="PS51708">
    <property type="entry name" value="CHAD"/>
    <property type="match status" value="1"/>
</dbReference>
<dbReference type="InterPro" id="IPR023577">
    <property type="entry name" value="CYTH_domain"/>
</dbReference>
<dbReference type="PANTHER" id="PTHR39339:SF1">
    <property type="entry name" value="CHAD DOMAIN-CONTAINING PROTEIN"/>
    <property type="match status" value="1"/>
</dbReference>
<proteinExistence type="predicted"/>
<dbReference type="Pfam" id="PF05235">
    <property type="entry name" value="CHAD"/>
    <property type="match status" value="1"/>
</dbReference>
<name>I0I2D3_CALAS</name>
<dbReference type="EMBL" id="AP012337">
    <property type="protein sequence ID" value="BAL99420.1"/>
    <property type="molecule type" value="Genomic_DNA"/>
</dbReference>
<dbReference type="InterPro" id="IPR033469">
    <property type="entry name" value="CYTH-like_dom_sf"/>
</dbReference>
<dbReference type="InterPro" id="IPR007899">
    <property type="entry name" value="CHAD_dom"/>
</dbReference>
<dbReference type="SMART" id="SM00880">
    <property type="entry name" value="CHAD"/>
    <property type="match status" value="1"/>
</dbReference>
<reference evidence="3 4" key="1">
    <citation type="submission" date="2012-02" db="EMBL/GenBank/DDBJ databases">
        <title>Complete genome sequence of Caldilinea aerophila DSM 14535 (= NBRC 102666).</title>
        <authorList>
            <person name="Oguchi A."/>
            <person name="Hosoyama A."/>
            <person name="Sekine M."/>
            <person name="Fukai R."/>
            <person name="Kato Y."/>
            <person name="Nakamura S."/>
            <person name="Hanada S."/>
            <person name="Yamazaki S."/>
            <person name="Fujita N."/>
        </authorList>
    </citation>
    <scope>NUCLEOTIDE SEQUENCE [LARGE SCALE GENOMIC DNA]</scope>
    <source>
        <strain evidence="4">DSM 14535 / JCM 11387 / NBRC 104270 / STL-6-O1</strain>
    </source>
</reference>
<dbReference type="Pfam" id="PF01928">
    <property type="entry name" value="CYTH"/>
    <property type="match status" value="1"/>
</dbReference>
<sequence length="540" mass="62071">MSRPTTEIEAKFRIVDASTFHKLVKRNGALPGYRFGEVTCKRVTDIYLDTPDYRLLRIGYQLRARRVDDQWLATLKSREVGDDVGIHRRLEIEEPLAHEPLPVKIEDLPSSIVDALAEVIDENQSLTVLCVLDQTRQMRPVMSATSGRKQREDALLALLSLDEVCIRQSIEGPVLARTYEMEIELAPDVDVAELQVFADRLSGAYNLTPNRESKLERALVILSRHPADSPEGYQGLQPTMHMGEACRIIWQEQFIKLLLNEAGVRAGVDPEFVHDARVAIRRARAAAHMYQDYFKPKAIRSHLKNLRHTARLLGAVRDLDVAIEKLEKYQQKAKKKRQADLQATLEQWRSQRTEARGTLLEWLNSPHYSEFVMEFLEFCRTPGLGLVDMQPQPGQEVRPFQVRHVAPMMLVTNFERVRTYEVWFEQPEPTPIETLHRLRIECKYLRYNLEFMADLLGAESAAIIALLRKLQDDLGDLNDAAVSMQLLSNNSQNGDASTVAHYQRTQQKQIEKLRKRLREDFANFVAENNRLRLFSAIARL</sequence>
<dbReference type="eggNOG" id="COG5607">
    <property type="taxonomic scope" value="Bacteria"/>
</dbReference>
<feature type="domain" description="CYTH" evidence="1">
    <location>
        <begin position="5"/>
        <end position="225"/>
    </location>
</feature>
<dbReference type="STRING" id="926550.CLDAP_13810"/>
<evidence type="ECO:0000313" key="4">
    <source>
        <dbReference type="Proteomes" id="UP000007880"/>
    </source>
</evidence>
<dbReference type="Gene3D" id="2.40.320.10">
    <property type="entry name" value="Hypothetical Protein Pfu-838710-001"/>
    <property type="match status" value="1"/>
</dbReference>
<dbReference type="PANTHER" id="PTHR39339">
    <property type="entry name" value="SLR1444 PROTEIN"/>
    <property type="match status" value="1"/>
</dbReference>
<dbReference type="RefSeq" id="WP_014432660.1">
    <property type="nucleotide sequence ID" value="NC_017079.1"/>
</dbReference>
<dbReference type="SUPFAM" id="SSF55154">
    <property type="entry name" value="CYTH-like phosphatases"/>
    <property type="match status" value="1"/>
</dbReference>
<dbReference type="InterPro" id="IPR038186">
    <property type="entry name" value="CHAD_dom_sf"/>
</dbReference>